<gene>
    <name evidence="8" type="ORF">FB380_003534</name>
    <name evidence="7" type="ORF">GCM10011589_37530</name>
</gene>
<reference evidence="7" key="4">
    <citation type="submission" date="2024-05" db="EMBL/GenBank/DDBJ databases">
        <authorList>
            <person name="Sun Q."/>
            <person name="Zhou Y."/>
        </authorList>
    </citation>
    <scope>NUCLEOTIDE SEQUENCE</scope>
    <source>
        <strain evidence="7">CGMCC 4.5581</strain>
    </source>
</reference>
<dbReference type="Pfam" id="PF07687">
    <property type="entry name" value="M20_dimer"/>
    <property type="match status" value="1"/>
</dbReference>
<comment type="similarity">
    <text evidence="2">Belongs to the peptidase M20A family.</text>
</comment>
<feature type="domain" description="Peptidase M20 dimerisation" evidence="6">
    <location>
        <begin position="200"/>
        <end position="331"/>
    </location>
</feature>
<organism evidence="8 9">
    <name type="scientific">Modestobacter marinus</name>
    <dbReference type="NCBI Taxonomy" id="477641"/>
    <lineage>
        <taxon>Bacteria</taxon>
        <taxon>Bacillati</taxon>
        <taxon>Actinomycetota</taxon>
        <taxon>Actinomycetes</taxon>
        <taxon>Geodermatophilales</taxon>
        <taxon>Geodermatophilaceae</taxon>
        <taxon>Modestobacter</taxon>
    </lineage>
</organism>
<proteinExistence type="inferred from homology"/>
<evidence type="ECO:0000256" key="4">
    <source>
        <dbReference type="ARBA" id="ARBA00022801"/>
    </source>
</evidence>
<dbReference type="GO" id="GO:0016787">
    <property type="term" value="F:hydrolase activity"/>
    <property type="evidence" value="ECO:0007669"/>
    <property type="project" value="UniProtKB-KW"/>
</dbReference>
<keyword evidence="5" id="KW-0862">Zinc</keyword>
<reference evidence="10" key="2">
    <citation type="journal article" date="2019" name="Int. J. Syst. Evol. Microbiol.">
        <title>The Global Catalogue of Microorganisms (GCM) 10K type strain sequencing project: providing services to taxonomists for standard genome sequencing and annotation.</title>
        <authorList>
            <consortium name="The Broad Institute Genomics Platform"/>
            <consortium name="The Broad Institute Genome Sequencing Center for Infectious Disease"/>
            <person name="Wu L."/>
            <person name="Ma J."/>
        </authorList>
    </citation>
    <scope>NUCLEOTIDE SEQUENCE [LARGE SCALE GENOMIC DNA]</scope>
    <source>
        <strain evidence="10">CGMCC 4.5581</strain>
    </source>
</reference>
<evidence type="ECO:0000313" key="9">
    <source>
        <dbReference type="Proteomes" id="UP000552836"/>
    </source>
</evidence>
<keyword evidence="3" id="KW-0479">Metal-binding</keyword>
<name>A0A846LN93_9ACTN</name>
<dbReference type="SUPFAM" id="SSF53187">
    <property type="entry name" value="Zn-dependent exopeptidases"/>
    <property type="match status" value="1"/>
</dbReference>
<reference evidence="8 9" key="3">
    <citation type="submission" date="2020-02" db="EMBL/GenBank/DDBJ databases">
        <title>Sequencing the genomes of 1000 actinobacteria strains.</title>
        <authorList>
            <person name="Klenk H.-P."/>
        </authorList>
    </citation>
    <scope>NUCLEOTIDE SEQUENCE [LARGE SCALE GENOMIC DNA]</scope>
    <source>
        <strain evidence="8 9">DSM 45201</strain>
    </source>
</reference>
<sequence length="440" mass="47611">MSQPTPLAGAQSEVADLLSDLIRIDTTNTGDSATSAGERKAAEWVAAKLDEVGISSVIHESEPGRASLVARIEGTNRDRPALLVHGHLDVVPADPAEWSVHPFSGEQRDGYVWGRGAVDMKDMDAMTLALVRDWARTGVKPDRDIVLAFVADEEAGGRKGAHYMVDSHADLFEDCTEAISEVGGFSITVRDDLRLYLVQTAEKGLAWMKLTAQGRPGHGSFVHEDNAVTRLAEAIARIGSTRLPTVLTPPMREFLDAVSDAYGVEIDPNDPDEALARLGSISRMIGAALRNTANPTMLDAGYKTNVIPGTASATVDGRFLYGQEAEFEKQLDELLGAGITREWITYDQAVETTFDGPSVDLMVQALQAEDPGARAVPFTMSGGTDAKSFETLGMRCFGFSPLKLPAELDFASLFHGIDERISIDSMQFGIRVLDRFLRQA</sequence>
<evidence type="ECO:0000313" key="10">
    <source>
        <dbReference type="Proteomes" id="UP000648663"/>
    </source>
</evidence>
<dbReference type="InterPro" id="IPR002933">
    <property type="entry name" value="Peptidase_M20"/>
</dbReference>
<dbReference type="CDD" id="cd05675">
    <property type="entry name" value="M20_yscS_like"/>
    <property type="match status" value="1"/>
</dbReference>
<accession>A0A846LN93</accession>
<protein>
    <submittedName>
        <fullName evidence="8">Acetylornithine deacetylase/succinyl-diaminopimelate desuccinylase-like protein</fullName>
    </submittedName>
    <submittedName>
        <fullName evidence="7">Peptidase M20</fullName>
    </submittedName>
</protein>
<dbReference type="PANTHER" id="PTHR43808">
    <property type="entry name" value="ACETYLORNITHINE DEACETYLASE"/>
    <property type="match status" value="1"/>
</dbReference>
<keyword evidence="10" id="KW-1185">Reference proteome</keyword>
<evidence type="ECO:0000256" key="3">
    <source>
        <dbReference type="ARBA" id="ARBA00022723"/>
    </source>
</evidence>
<dbReference type="InterPro" id="IPR011650">
    <property type="entry name" value="Peptidase_M20_dimer"/>
</dbReference>
<reference evidence="7" key="1">
    <citation type="journal article" date="2014" name="Int. J. Syst. Evol. Microbiol.">
        <title>Complete genome of a new Firmicutes species belonging to the dominant human colonic microbiota ('Ruminococcus bicirculans') reveals two chromosomes and a selective capacity to utilize plant glucans.</title>
        <authorList>
            <consortium name="NISC Comparative Sequencing Program"/>
            <person name="Wegmann U."/>
            <person name="Louis P."/>
            <person name="Goesmann A."/>
            <person name="Henrissat B."/>
            <person name="Duncan S.H."/>
            <person name="Flint H.J."/>
        </authorList>
    </citation>
    <scope>NUCLEOTIDE SEQUENCE</scope>
    <source>
        <strain evidence="7">CGMCC 4.5581</strain>
    </source>
</reference>
<dbReference type="Pfam" id="PF01546">
    <property type="entry name" value="Peptidase_M20"/>
    <property type="match status" value="1"/>
</dbReference>
<evidence type="ECO:0000256" key="2">
    <source>
        <dbReference type="ARBA" id="ARBA00006247"/>
    </source>
</evidence>
<dbReference type="Gene3D" id="3.30.70.360">
    <property type="match status" value="1"/>
</dbReference>
<dbReference type="FunFam" id="3.40.630.10:FF:000023">
    <property type="entry name" value="M20/M25/M40 family metallo-hydrolase"/>
    <property type="match status" value="1"/>
</dbReference>
<dbReference type="EMBL" id="JAAMPA010000002">
    <property type="protein sequence ID" value="NIH69046.1"/>
    <property type="molecule type" value="Genomic_DNA"/>
</dbReference>
<dbReference type="InterPro" id="IPR036264">
    <property type="entry name" value="Bact_exopeptidase_dim_dom"/>
</dbReference>
<keyword evidence="4" id="KW-0378">Hydrolase</keyword>
<dbReference type="PANTHER" id="PTHR43808:SF8">
    <property type="entry name" value="PEPTIDASE M20 DIMERISATION DOMAIN-CONTAINING PROTEIN"/>
    <property type="match status" value="1"/>
</dbReference>
<evidence type="ECO:0000313" key="7">
    <source>
        <dbReference type="EMBL" id="GGL77962.1"/>
    </source>
</evidence>
<comment type="caution">
    <text evidence="8">The sequence shown here is derived from an EMBL/GenBank/DDBJ whole genome shotgun (WGS) entry which is preliminary data.</text>
</comment>
<dbReference type="SUPFAM" id="SSF55031">
    <property type="entry name" value="Bacterial exopeptidase dimerisation domain"/>
    <property type="match status" value="1"/>
</dbReference>
<dbReference type="PIRSF" id="PIRSF036696">
    <property type="entry name" value="ACY-1"/>
    <property type="match status" value="1"/>
</dbReference>
<dbReference type="AlphaFoldDB" id="A0A846LN93"/>
<dbReference type="Proteomes" id="UP000648663">
    <property type="component" value="Unassembled WGS sequence"/>
</dbReference>
<dbReference type="Proteomes" id="UP000552836">
    <property type="component" value="Unassembled WGS sequence"/>
</dbReference>
<evidence type="ECO:0000256" key="5">
    <source>
        <dbReference type="ARBA" id="ARBA00022833"/>
    </source>
</evidence>
<dbReference type="InterPro" id="IPR001261">
    <property type="entry name" value="ArgE/DapE_CS"/>
</dbReference>
<dbReference type="InterPro" id="IPR050072">
    <property type="entry name" value="Peptidase_M20A"/>
</dbReference>
<dbReference type="FunFam" id="1.10.150.900:FF:000002">
    <property type="entry name" value="M20/M25/M40 family peptidase"/>
    <property type="match status" value="1"/>
</dbReference>
<dbReference type="Gene3D" id="3.40.630.10">
    <property type="entry name" value="Zn peptidases"/>
    <property type="match status" value="1"/>
</dbReference>
<dbReference type="EMBL" id="BMMI01000007">
    <property type="protein sequence ID" value="GGL77962.1"/>
    <property type="molecule type" value="Genomic_DNA"/>
</dbReference>
<dbReference type="PROSITE" id="PS00758">
    <property type="entry name" value="ARGE_DAPE_CPG2_1"/>
    <property type="match status" value="1"/>
</dbReference>
<dbReference type="NCBIfam" id="NF005913">
    <property type="entry name" value="PRK07906.1"/>
    <property type="match status" value="1"/>
</dbReference>
<comment type="cofactor">
    <cofactor evidence="1">
        <name>Zn(2+)</name>
        <dbReference type="ChEBI" id="CHEBI:29105"/>
    </cofactor>
</comment>
<evidence type="ECO:0000256" key="1">
    <source>
        <dbReference type="ARBA" id="ARBA00001947"/>
    </source>
</evidence>
<evidence type="ECO:0000313" key="8">
    <source>
        <dbReference type="EMBL" id="NIH69046.1"/>
    </source>
</evidence>
<dbReference type="GO" id="GO:0046872">
    <property type="term" value="F:metal ion binding"/>
    <property type="evidence" value="ECO:0007669"/>
    <property type="project" value="UniProtKB-KW"/>
</dbReference>
<dbReference type="Gene3D" id="1.10.150.900">
    <property type="match status" value="1"/>
</dbReference>
<evidence type="ECO:0000259" key="6">
    <source>
        <dbReference type="Pfam" id="PF07687"/>
    </source>
</evidence>
<dbReference type="RefSeq" id="WP_166756637.1">
    <property type="nucleotide sequence ID" value="NZ_BAABJU010000003.1"/>
</dbReference>